<dbReference type="SUPFAM" id="SSF53474">
    <property type="entry name" value="alpha/beta-Hydrolases"/>
    <property type="match status" value="1"/>
</dbReference>
<organism evidence="2 3">
    <name type="scientific">Brucella cytisi</name>
    <dbReference type="NCBI Taxonomy" id="407152"/>
    <lineage>
        <taxon>Bacteria</taxon>
        <taxon>Pseudomonadati</taxon>
        <taxon>Pseudomonadota</taxon>
        <taxon>Alphaproteobacteria</taxon>
        <taxon>Hyphomicrobiales</taxon>
        <taxon>Brucellaceae</taxon>
        <taxon>Brucella/Ochrobactrum group</taxon>
        <taxon>Brucella</taxon>
    </lineage>
</organism>
<proteinExistence type="predicted"/>
<evidence type="ECO:0000313" key="3">
    <source>
        <dbReference type="Proteomes" id="UP000182985"/>
    </source>
</evidence>
<name>A0A1J6HL63_9HYPH</name>
<evidence type="ECO:0000313" key="2">
    <source>
        <dbReference type="EMBL" id="OIS93733.1"/>
    </source>
</evidence>
<dbReference type="PANTHER" id="PTHR36513">
    <property type="entry name" value="ABC TRANSMEMBRANE TYPE-1 DOMAIN-CONTAINING PROTEIN"/>
    <property type="match status" value="1"/>
</dbReference>
<sequence>MKCQRRFPVWGAILLLSVSVVGCGHPTGVMNPIASENTQSNSRSVDMLVVTTRQPSGDPNTLFNGERAPKAHLTDIAVSIPKQREPGSVQWPRKLPPDPLTDFAVTRARSVATVSDGKQWIKSHISNGKALVFVHGFNNRYEDSVFRFAQIVHDSQMDATPVLFTWPSRAKLTAYEYDRESTNYSRTALEQTIQTLVKDQNVKDITVLAHSMGTWLAMESLRQIGIRGGHVSPKVRNVILASPDIDVQVFAKQFAEMGKPRPKFTIFVSQDDRALAASRLLTGGVQRAGAIDPTQEPYRSQLETAGITAIDLTKVDTGDRLNHGKFAESPEIVQLIGQRLIAGQTLTDTRISLGEGVVAVVGGTVRTVGNVAGTAVAAPLTITERHDQKPGSTNISETFSHGGNTPLLN</sequence>
<reference evidence="2 3" key="1">
    <citation type="submission" date="2016-10" db="EMBL/GenBank/DDBJ databases">
        <title>The Draft Genome Sequence of the Potato Rhizosphere Bacteria Ochrobactrum sp. IPA7.2.</title>
        <authorList>
            <person name="Gogoleva N.E."/>
            <person name="Khlopko Y.A."/>
            <person name="Burygin G.L."/>
            <person name="Plotnikov A.O."/>
        </authorList>
    </citation>
    <scope>NUCLEOTIDE SEQUENCE [LARGE SCALE GENOMIC DNA]</scope>
    <source>
        <strain evidence="2 3">IPA7.2</strain>
    </source>
</reference>
<dbReference type="AlphaFoldDB" id="A0A1J6HL63"/>
<accession>A0A1J6HL63</accession>
<gene>
    <name evidence="2" type="ORF">BLA27_10330</name>
</gene>
<feature type="region of interest" description="Disordered" evidence="1">
    <location>
        <begin position="382"/>
        <end position="409"/>
    </location>
</feature>
<dbReference type="InterPro" id="IPR010297">
    <property type="entry name" value="DUF900_hydrolase"/>
</dbReference>
<dbReference type="Pfam" id="PF05990">
    <property type="entry name" value="DUF900"/>
    <property type="match status" value="1"/>
</dbReference>
<dbReference type="PIRSF" id="PIRSF033909">
    <property type="entry name" value="UCP033909"/>
    <property type="match status" value="1"/>
</dbReference>
<dbReference type="PROSITE" id="PS51257">
    <property type="entry name" value="PROKAR_LIPOPROTEIN"/>
    <property type="match status" value="1"/>
</dbReference>
<evidence type="ECO:0000256" key="1">
    <source>
        <dbReference type="SAM" id="MobiDB-lite"/>
    </source>
</evidence>
<protein>
    <submittedName>
        <fullName evidence="2">Esterase</fullName>
    </submittedName>
</protein>
<dbReference type="PANTHER" id="PTHR36513:SF1">
    <property type="entry name" value="TRANSMEMBRANE PROTEIN"/>
    <property type="match status" value="1"/>
</dbReference>
<dbReference type="InterPro" id="IPR029058">
    <property type="entry name" value="AB_hydrolase_fold"/>
</dbReference>
<dbReference type="InterPro" id="IPR014586">
    <property type="entry name" value="UCP033909"/>
</dbReference>
<comment type="caution">
    <text evidence="2">The sequence shown here is derived from an EMBL/GenBank/DDBJ whole genome shotgun (WGS) entry which is preliminary data.</text>
</comment>
<feature type="compositionally biased region" description="Polar residues" evidence="1">
    <location>
        <begin position="390"/>
        <end position="409"/>
    </location>
</feature>
<dbReference type="Gene3D" id="3.40.50.1820">
    <property type="entry name" value="alpha/beta hydrolase"/>
    <property type="match status" value="1"/>
</dbReference>
<dbReference type="EMBL" id="MOEC01000008">
    <property type="protein sequence ID" value="OIS93733.1"/>
    <property type="molecule type" value="Genomic_DNA"/>
</dbReference>
<dbReference type="Proteomes" id="UP000182985">
    <property type="component" value="Unassembled WGS sequence"/>
</dbReference>
<keyword evidence="3" id="KW-1185">Reference proteome</keyword>